<accession>A0A2A7B9U1</accession>
<evidence type="ECO:0000256" key="1">
    <source>
        <dbReference type="ARBA" id="ARBA00002486"/>
    </source>
</evidence>
<keyword evidence="4" id="KW-0418">Kinase</keyword>
<gene>
    <name evidence="5" type="ORF">C4N24_12565</name>
    <name evidence="4" type="ORF">CHR60_00475</name>
</gene>
<evidence type="ECO:0000313" key="7">
    <source>
        <dbReference type="Proteomes" id="UP000251281"/>
    </source>
</evidence>
<dbReference type="PANTHER" id="PTHR18964">
    <property type="entry name" value="ROK (REPRESSOR, ORF, KINASE) FAMILY"/>
    <property type="match status" value="1"/>
</dbReference>
<dbReference type="GO" id="GO:0042732">
    <property type="term" value="P:D-xylose metabolic process"/>
    <property type="evidence" value="ECO:0007669"/>
    <property type="project" value="UniProtKB-KW"/>
</dbReference>
<evidence type="ECO:0000313" key="4">
    <source>
        <dbReference type="EMBL" id="PDX88174.1"/>
    </source>
</evidence>
<dbReference type="InterPro" id="IPR000600">
    <property type="entry name" value="ROK"/>
</dbReference>
<dbReference type="SUPFAM" id="SSF53067">
    <property type="entry name" value="Actin-like ATPase domain"/>
    <property type="match status" value="1"/>
</dbReference>
<keyword evidence="3" id="KW-0119">Carbohydrate metabolism</keyword>
<comment type="similarity">
    <text evidence="2">Belongs to the ROK (NagC/XylR) family.</text>
</comment>
<dbReference type="OrthoDB" id="9796533at2"/>
<dbReference type="Gene3D" id="1.10.10.10">
    <property type="entry name" value="Winged helix-like DNA-binding domain superfamily/Winged helix DNA-binding domain"/>
    <property type="match status" value="1"/>
</dbReference>
<dbReference type="GO" id="GO:0016301">
    <property type="term" value="F:kinase activity"/>
    <property type="evidence" value="ECO:0007669"/>
    <property type="project" value="UniProtKB-KW"/>
</dbReference>
<dbReference type="SUPFAM" id="SSF46785">
    <property type="entry name" value="Winged helix' DNA-binding domain"/>
    <property type="match status" value="1"/>
</dbReference>
<dbReference type="InterPro" id="IPR036388">
    <property type="entry name" value="WH-like_DNA-bd_sf"/>
</dbReference>
<dbReference type="Pfam" id="PF00480">
    <property type="entry name" value="ROK"/>
    <property type="match status" value="1"/>
</dbReference>
<dbReference type="PANTHER" id="PTHR18964:SF149">
    <property type="entry name" value="BIFUNCTIONAL UDP-N-ACETYLGLUCOSAMINE 2-EPIMERASE_N-ACETYLMANNOSAMINE KINASE"/>
    <property type="match status" value="1"/>
</dbReference>
<dbReference type="Proteomes" id="UP000251281">
    <property type="component" value="Unassembled WGS sequence"/>
</dbReference>
<name>A0A2A7B9U1_9FIRM</name>
<dbReference type="InterPro" id="IPR043129">
    <property type="entry name" value="ATPase_NBD"/>
</dbReference>
<proteinExistence type="inferred from homology"/>
<keyword evidence="4" id="KW-0808">Transferase</keyword>
<dbReference type="Gene3D" id="3.30.420.40">
    <property type="match status" value="2"/>
</dbReference>
<dbReference type="AlphaFoldDB" id="A0A2A7B9U1"/>
<evidence type="ECO:0000256" key="2">
    <source>
        <dbReference type="ARBA" id="ARBA00006479"/>
    </source>
</evidence>
<keyword evidence="3" id="KW-0859">Xylose metabolism</keyword>
<evidence type="ECO:0000256" key="3">
    <source>
        <dbReference type="ARBA" id="ARBA00022629"/>
    </source>
</evidence>
<protein>
    <submittedName>
        <fullName evidence="5">ROK family transcriptional regulator</fullName>
    </submittedName>
    <submittedName>
        <fullName evidence="4">Sugar kinase</fullName>
    </submittedName>
</protein>
<sequence length="386" mass="42104">MLNLLLEVSEPMTGSGANNRDVKKINRIRTIRSIFSCDRISQPELAAKVNNSWPTVLQNVKELIAMGLVQEVGTFESTGGRKARAFAPVRNARLAVGLEITQNHVGAVLVDLSGNLLHYERKKRLYERSDTYAEMLAGIVQGLIEKEGCPVEKILGVGISLPGILDKEGQTLVYSHALGLRNVPTEEFSRYIPFSCRFINDANAAGLAEVRDLESPRSLVYLSLSNSVGGAILTGGALYGGDHLRAGEFGHNTLVPDGRPCYCGKKGCLDAYCSAKVLSQLTDGNLALFFDGLRSGNAALQTAWNEYLSYLAVAVNNLRMTFDCDVIVGGYVGGFLAEFGEPLREMLVERNTFEPDSSYLKFSRYRLEASALGAALLHIEAFIQNL</sequence>
<dbReference type="EMBL" id="PRLD01000014">
    <property type="protein sequence ID" value="RAW56089.1"/>
    <property type="molecule type" value="Genomic_DNA"/>
</dbReference>
<dbReference type="Pfam" id="PF13412">
    <property type="entry name" value="HTH_24"/>
    <property type="match status" value="1"/>
</dbReference>
<dbReference type="Proteomes" id="UP000220904">
    <property type="component" value="Unassembled WGS sequence"/>
</dbReference>
<comment type="function">
    <text evidence="1">Transcriptional repressor of xylose-utilizing enzymes.</text>
</comment>
<reference evidence="5 7" key="2">
    <citation type="submission" date="2018-02" db="EMBL/GenBank/DDBJ databases">
        <title>Complete genome sequencing of Faecalibacterium prausnitzii strains isolated from the human gut.</title>
        <authorList>
            <person name="Fitzgerald B.C."/>
            <person name="Shkoporov A.N."/>
            <person name="Ross P.R."/>
            <person name="Hill C."/>
        </authorList>
    </citation>
    <scope>NUCLEOTIDE SEQUENCE [LARGE SCALE GENOMIC DNA]</scope>
    <source>
        <strain evidence="5 7">APC923/51-1</strain>
    </source>
</reference>
<dbReference type="InterPro" id="IPR036390">
    <property type="entry name" value="WH_DNA-bd_sf"/>
</dbReference>
<dbReference type="EMBL" id="NOUV01000002">
    <property type="protein sequence ID" value="PDX88174.1"/>
    <property type="molecule type" value="Genomic_DNA"/>
</dbReference>
<evidence type="ECO:0000313" key="6">
    <source>
        <dbReference type="Proteomes" id="UP000220904"/>
    </source>
</evidence>
<evidence type="ECO:0000313" key="5">
    <source>
        <dbReference type="EMBL" id="RAW56089.1"/>
    </source>
</evidence>
<organism evidence="4 6">
    <name type="scientific">Faecalibacterium prausnitzii</name>
    <dbReference type="NCBI Taxonomy" id="853"/>
    <lineage>
        <taxon>Bacteria</taxon>
        <taxon>Bacillati</taxon>
        <taxon>Bacillota</taxon>
        <taxon>Clostridia</taxon>
        <taxon>Eubacteriales</taxon>
        <taxon>Oscillospiraceae</taxon>
        <taxon>Faecalibacterium</taxon>
    </lineage>
</organism>
<reference evidence="4 6" key="1">
    <citation type="journal article" date="2017" name="Front. Microbiol.">
        <title>New Insights into the Diversity of the Genus Faecalibacterium.</title>
        <authorList>
            <person name="Benevides L."/>
            <person name="Burman S."/>
            <person name="Martin R."/>
            <person name="Robert V."/>
            <person name="Thomas M."/>
            <person name="Miquel S."/>
            <person name="Chain F."/>
            <person name="Sokol H."/>
            <person name="Bermudez-Humaran L.G."/>
            <person name="Morrison M."/>
            <person name="Langella P."/>
            <person name="Azevedo V.A."/>
            <person name="Chatel J.M."/>
            <person name="Soares S."/>
        </authorList>
    </citation>
    <scope>NUCLEOTIDE SEQUENCE [LARGE SCALE GENOMIC DNA]</scope>
    <source>
        <strain evidence="4 6">AHMP21</strain>
    </source>
</reference>
<comment type="caution">
    <text evidence="4">The sequence shown here is derived from an EMBL/GenBank/DDBJ whole genome shotgun (WGS) entry which is preliminary data.</text>
</comment>